<dbReference type="CDD" id="cd16842">
    <property type="entry name" value="Ig_SLAM-like_N"/>
    <property type="match status" value="1"/>
</dbReference>
<keyword evidence="11" id="KW-0393">Immunoglobulin domain</keyword>
<dbReference type="FunFam" id="2.60.40.10:FF:000820">
    <property type="entry name" value="SLAM family member 7"/>
    <property type="match status" value="1"/>
</dbReference>
<dbReference type="SUPFAM" id="SSF48726">
    <property type="entry name" value="Immunoglobulin"/>
    <property type="match status" value="1"/>
</dbReference>
<protein>
    <recommendedName>
        <fullName evidence="15">SLAM family member 5-like</fullName>
    </recommendedName>
</protein>
<evidence type="ECO:0000256" key="2">
    <source>
        <dbReference type="ARBA" id="ARBA00022588"/>
    </source>
</evidence>
<proteinExistence type="predicted"/>
<dbReference type="InterPro" id="IPR036179">
    <property type="entry name" value="Ig-like_dom_sf"/>
</dbReference>
<reference evidence="13" key="2">
    <citation type="submission" date="2025-08" db="UniProtKB">
        <authorList>
            <consortium name="Ensembl"/>
        </authorList>
    </citation>
    <scope>IDENTIFICATION</scope>
</reference>
<keyword evidence="4 12" id="KW-0732">Signal</keyword>
<evidence type="ECO:0000256" key="4">
    <source>
        <dbReference type="ARBA" id="ARBA00022729"/>
    </source>
</evidence>
<feature type="signal peptide" evidence="12">
    <location>
        <begin position="1"/>
        <end position="19"/>
    </location>
</feature>
<dbReference type="GO" id="GO:0043030">
    <property type="term" value="P:regulation of macrophage activation"/>
    <property type="evidence" value="ECO:0007669"/>
    <property type="project" value="TreeGrafter"/>
</dbReference>
<evidence type="ECO:0000256" key="11">
    <source>
        <dbReference type="ARBA" id="ARBA00023319"/>
    </source>
</evidence>
<evidence type="ECO:0000256" key="12">
    <source>
        <dbReference type="SAM" id="SignalP"/>
    </source>
</evidence>
<evidence type="ECO:0000256" key="10">
    <source>
        <dbReference type="ARBA" id="ARBA00023180"/>
    </source>
</evidence>
<dbReference type="Ensembl" id="ENSPEMT00000009539.2">
    <property type="protein sequence ID" value="ENSPEMP00000005494.2"/>
    <property type="gene ID" value="ENSPEMG00000007943.2"/>
</dbReference>
<evidence type="ECO:0000256" key="3">
    <source>
        <dbReference type="ARBA" id="ARBA00022692"/>
    </source>
</evidence>
<sequence>MAQHHLWIWFLCLQTWSEAAGRGADSFVVYGILGESVTFPLNIQEPQKVRNIAWTCDSSVAFVKPGLQGGPPEVTVTRAVYEGRLDVIAQNYDLVIRNLRKEDAGAYRADINEENTPTTTTKYYHLHIYRKSWENRGQTLLLLW</sequence>
<evidence type="ECO:0000313" key="13">
    <source>
        <dbReference type="Ensembl" id="ENSPEMP00000005494.2"/>
    </source>
</evidence>
<evidence type="ECO:0000256" key="1">
    <source>
        <dbReference type="ARBA" id="ARBA00004479"/>
    </source>
</evidence>
<reference evidence="13 14" key="1">
    <citation type="submission" date="2018-10" db="EMBL/GenBank/DDBJ databases">
        <title>Improved assembly of the deer mouse Peromyscus maniculatus genome.</title>
        <authorList>
            <person name="Lassance J.-M."/>
            <person name="Hoekstra H.E."/>
        </authorList>
    </citation>
    <scope>NUCLEOTIDE SEQUENCE [LARGE SCALE GENOMIC DNA]</scope>
</reference>
<keyword evidence="14" id="KW-1185">Reference proteome</keyword>
<dbReference type="GO" id="GO:0032715">
    <property type="term" value="P:negative regulation of interleukin-6 production"/>
    <property type="evidence" value="ECO:0007669"/>
    <property type="project" value="TreeGrafter"/>
</dbReference>
<comment type="subcellular location">
    <subcellularLocation>
        <location evidence="1">Membrane</location>
        <topology evidence="1">Single-pass type I membrane protein</topology>
    </subcellularLocation>
</comment>
<evidence type="ECO:0000256" key="5">
    <source>
        <dbReference type="ARBA" id="ARBA00022859"/>
    </source>
</evidence>
<dbReference type="InterPro" id="IPR013783">
    <property type="entry name" value="Ig-like_fold"/>
</dbReference>
<evidence type="ECO:0008006" key="15">
    <source>
        <dbReference type="Google" id="ProtNLM"/>
    </source>
</evidence>
<keyword evidence="6" id="KW-1133">Transmembrane helix</keyword>
<dbReference type="Proteomes" id="UP000694547">
    <property type="component" value="Chromosome 11"/>
</dbReference>
<name>A0A8C8VT40_PERMB</name>
<dbReference type="GO" id="GO:0071639">
    <property type="term" value="P:positive regulation of monocyte chemotactic protein-1 production"/>
    <property type="evidence" value="ECO:0007669"/>
    <property type="project" value="TreeGrafter"/>
</dbReference>
<keyword evidence="2" id="KW-0399">Innate immunity</keyword>
<dbReference type="AlphaFoldDB" id="A0A8C8VT40"/>
<reference evidence="13" key="3">
    <citation type="submission" date="2025-09" db="UniProtKB">
        <authorList>
            <consortium name="Ensembl"/>
        </authorList>
    </citation>
    <scope>IDENTIFICATION</scope>
</reference>
<keyword evidence="3" id="KW-0812">Transmembrane</keyword>
<dbReference type="GeneTree" id="ENSGT01030000234540"/>
<keyword evidence="9" id="KW-1015">Disulfide bond</keyword>
<dbReference type="GO" id="GO:0009897">
    <property type="term" value="C:external side of plasma membrane"/>
    <property type="evidence" value="ECO:0007669"/>
    <property type="project" value="TreeGrafter"/>
</dbReference>
<dbReference type="InterPro" id="IPR015631">
    <property type="entry name" value="CD2/SLAM_rcpt"/>
</dbReference>
<keyword evidence="5" id="KW-0391">Immunity</keyword>
<dbReference type="GO" id="GO:0045087">
    <property type="term" value="P:innate immune response"/>
    <property type="evidence" value="ECO:0007669"/>
    <property type="project" value="UniProtKB-KW"/>
</dbReference>
<dbReference type="GO" id="GO:0032760">
    <property type="term" value="P:positive regulation of tumor necrosis factor production"/>
    <property type="evidence" value="ECO:0007669"/>
    <property type="project" value="TreeGrafter"/>
</dbReference>
<dbReference type="GO" id="GO:0002250">
    <property type="term" value="P:adaptive immune response"/>
    <property type="evidence" value="ECO:0007669"/>
    <property type="project" value="UniProtKB-KW"/>
</dbReference>
<evidence type="ECO:0000313" key="14">
    <source>
        <dbReference type="Proteomes" id="UP000694547"/>
    </source>
</evidence>
<evidence type="ECO:0000256" key="9">
    <source>
        <dbReference type="ARBA" id="ARBA00023157"/>
    </source>
</evidence>
<dbReference type="Gene3D" id="2.60.40.10">
    <property type="entry name" value="Immunoglobulins"/>
    <property type="match status" value="1"/>
</dbReference>
<organism evidence="13 14">
    <name type="scientific">Peromyscus maniculatus bairdii</name>
    <name type="common">Prairie deer mouse</name>
    <dbReference type="NCBI Taxonomy" id="230844"/>
    <lineage>
        <taxon>Eukaryota</taxon>
        <taxon>Metazoa</taxon>
        <taxon>Chordata</taxon>
        <taxon>Craniata</taxon>
        <taxon>Vertebrata</taxon>
        <taxon>Euteleostomi</taxon>
        <taxon>Mammalia</taxon>
        <taxon>Eutheria</taxon>
        <taxon>Euarchontoglires</taxon>
        <taxon>Glires</taxon>
        <taxon>Rodentia</taxon>
        <taxon>Myomorpha</taxon>
        <taxon>Muroidea</taxon>
        <taxon>Cricetidae</taxon>
        <taxon>Neotominae</taxon>
        <taxon>Peromyscus</taxon>
    </lineage>
</organism>
<evidence type="ECO:0000256" key="6">
    <source>
        <dbReference type="ARBA" id="ARBA00022989"/>
    </source>
</evidence>
<keyword evidence="8" id="KW-0472">Membrane</keyword>
<dbReference type="PANTHER" id="PTHR12080">
    <property type="entry name" value="SIGNALING LYMPHOCYTIC ACTIVATION MOLECULE"/>
    <property type="match status" value="1"/>
</dbReference>
<dbReference type="GO" id="GO:0042110">
    <property type="term" value="P:T cell activation"/>
    <property type="evidence" value="ECO:0007669"/>
    <property type="project" value="TreeGrafter"/>
</dbReference>
<feature type="chain" id="PRO_5034329842" description="SLAM family member 5-like" evidence="12">
    <location>
        <begin position="20"/>
        <end position="144"/>
    </location>
</feature>
<dbReference type="PANTHER" id="PTHR12080:SF103">
    <property type="entry name" value="SLAM FAMILY MEMBER 5"/>
    <property type="match status" value="1"/>
</dbReference>
<evidence type="ECO:0000256" key="8">
    <source>
        <dbReference type="ARBA" id="ARBA00023136"/>
    </source>
</evidence>
<keyword evidence="10" id="KW-0325">Glycoprotein</keyword>
<evidence type="ECO:0000256" key="7">
    <source>
        <dbReference type="ARBA" id="ARBA00023130"/>
    </source>
</evidence>
<accession>A0A8C8VT40</accession>
<keyword evidence="7" id="KW-1064">Adaptive immunity</keyword>